<gene>
    <name evidence="2" type="ORF">EHZ11_15935</name>
</gene>
<name>A0AAE8K607_CLOPF</name>
<evidence type="ECO:0000256" key="1">
    <source>
        <dbReference type="SAM" id="Phobius"/>
    </source>
</evidence>
<organism evidence="2 3">
    <name type="scientific">Clostridium perfringens</name>
    <dbReference type="NCBI Taxonomy" id="1502"/>
    <lineage>
        <taxon>Bacteria</taxon>
        <taxon>Bacillati</taxon>
        <taxon>Bacillota</taxon>
        <taxon>Clostridia</taxon>
        <taxon>Eubacteriales</taxon>
        <taxon>Clostridiaceae</taxon>
        <taxon>Clostridium</taxon>
    </lineage>
</organism>
<proteinExistence type="predicted"/>
<feature type="transmembrane region" description="Helical" evidence="1">
    <location>
        <begin position="162"/>
        <end position="182"/>
    </location>
</feature>
<feature type="transmembrane region" description="Helical" evidence="1">
    <location>
        <begin position="90"/>
        <end position="113"/>
    </location>
</feature>
<dbReference type="Proteomes" id="UP000273641">
    <property type="component" value="Unassembled WGS sequence"/>
</dbReference>
<keyword evidence="1" id="KW-1133">Transmembrane helix</keyword>
<reference evidence="2 3" key="1">
    <citation type="submission" date="2018-11" db="EMBL/GenBank/DDBJ databases">
        <title>Draft genome sequences of potential pathogenic Clostridium perfringens from environmental surface water in the North West Province, South Africa.</title>
        <authorList>
            <person name="Fourie J.C.J."/>
            <person name="Sanko T.J."/>
            <person name="Bezuidenhout C."/>
            <person name="Mienie C."/>
            <person name="Adeleke R."/>
        </authorList>
    </citation>
    <scope>NUCLEOTIDE SEQUENCE [LARGE SCALE GENOMIC DNA]</scope>
    <source>
        <strain evidence="2 3">SC4-C13</strain>
    </source>
</reference>
<keyword evidence="1" id="KW-0472">Membrane</keyword>
<keyword evidence="1" id="KW-0812">Transmembrane</keyword>
<accession>A0AAE8K607</accession>
<evidence type="ECO:0000313" key="2">
    <source>
        <dbReference type="EMBL" id="RQN21854.1"/>
    </source>
</evidence>
<feature type="transmembrane region" description="Helical" evidence="1">
    <location>
        <begin position="12"/>
        <end position="36"/>
    </location>
</feature>
<dbReference type="AlphaFoldDB" id="A0AAE8K607"/>
<protein>
    <submittedName>
        <fullName evidence="2">Sugar translocase</fullName>
    </submittedName>
</protein>
<feature type="transmembrane region" description="Helical" evidence="1">
    <location>
        <begin position="48"/>
        <end position="69"/>
    </location>
</feature>
<feature type="non-terminal residue" evidence="2">
    <location>
        <position position="216"/>
    </location>
</feature>
<feature type="transmembrane region" description="Helical" evidence="1">
    <location>
        <begin position="125"/>
        <end position="142"/>
    </location>
</feature>
<evidence type="ECO:0000313" key="3">
    <source>
        <dbReference type="Proteomes" id="UP000273641"/>
    </source>
</evidence>
<comment type="caution">
    <text evidence="2">The sequence shown here is derived from an EMBL/GenBank/DDBJ whole genome shotgun (WGS) entry which is preliminary data.</text>
</comment>
<dbReference type="EMBL" id="RQNR01000059">
    <property type="protein sequence ID" value="RQN21854.1"/>
    <property type="molecule type" value="Genomic_DNA"/>
</dbReference>
<sequence>MRVENSIRNIIFGIGSQLISTILAFFTRTVFIYVLGKQYLGIEGLLTNVLSLLSLANLGFESAIIFSLYKPLRENREDEIKSYMCLYKKIYTIVGITTFILGTLIIPILPSLINGDINIKENINVIYFMFLINGSISYFYIYKQSILIANQQNYIISKVHTYFLIISNVLQIITLIIFKAYIPVLTIQLIFRIIENITISKFAEKEFPFLKDSSKY</sequence>